<dbReference type="FunFam" id="2.40.50.140:FF:000043">
    <property type="entry name" value="DNA-directed RNA polymerase II subunit RPB7"/>
    <property type="match status" value="1"/>
</dbReference>
<dbReference type="GO" id="GO:0031369">
    <property type="term" value="F:translation initiation factor binding"/>
    <property type="evidence" value="ECO:0007669"/>
    <property type="project" value="TreeGrafter"/>
</dbReference>
<dbReference type="Pfam" id="PF03876">
    <property type="entry name" value="SHS2_Rpb7-N"/>
    <property type="match status" value="1"/>
</dbReference>
<evidence type="ECO:0000256" key="6">
    <source>
        <dbReference type="RuleBase" id="RU369086"/>
    </source>
</evidence>
<dbReference type="InterPro" id="IPR005576">
    <property type="entry name" value="Rpb7-like_N"/>
</dbReference>
<evidence type="ECO:0000256" key="5">
    <source>
        <dbReference type="ARBA" id="ARBA00023242"/>
    </source>
</evidence>
<accession>A0A6G1HNC6</accession>
<dbReference type="Gene3D" id="3.30.1490.120">
    <property type="entry name" value="RNA polymerase Rpb7-like, N-terminal domain"/>
    <property type="match status" value="1"/>
</dbReference>
<dbReference type="Gene3D" id="2.40.50.140">
    <property type="entry name" value="Nucleic acid-binding proteins"/>
    <property type="match status" value="1"/>
</dbReference>
<dbReference type="SMART" id="SM00316">
    <property type="entry name" value="S1"/>
    <property type="match status" value="1"/>
</dbReference>
<dbReference type="SUPFAM" id="SSF88798">
    <property type="entry name" value="N-terminal, heterodimerisation domain of RBP7 (RpoE)"/>
    <property type="match status" value="1"/>
</dbReference>
<dbReference type="GO" id="GO:0003727">
    <property type="term" value="F:single-stranded RNA binding"/>
    <property type="evidence" value="ECO:0007669"/>
    <property type="project" value="TreeGrafter"/>
</dbReference>
<keyword evidence="5 6" id="KW-0539">Nucleus</keyword>
<dbReference type="EMBL" id="ML996703">
    <property type="protein sequence ID" value="KAF2397520.1"/>
    <property type="molecule type" value="Genomic_DNA"/>
</dbReference>
<gene>
    <name evidence="8" type="ORF">EJ06DRAFT_514984</name>
</gene>
<evidence type="ECO:0000313" key="8">
    <source>
        <dbReference type="EMBL" id="KAF2397520.1"/>
    </source>
</evidence>
<keyword evidence="9" id="KW-1185">Reference proteome</keyword>
<organism evidence="8 9">
    <name type="scientific">Trichodelitschia bisporula</name>
    <dbReference type="NCBI Taxonomy" id="703511"/>
    <lineage>
        <taxon>Eukaryota</taxon>
        <taxon>Fungi</taxon>
        <taxon>Dikarya</taxon>
        <taxon>Ascomycota</taxon>
        <taxon>Pezizomycotina</taxon>
        <taxon>Dothideomycetes</taxon>
        <taxon>Dothideomycetes incertae sedis</taxon>
        <taxon>Phaeotrichales</taxon>
        <taxon>Phaeotrichaceae</taxon>
        <taxon>Trichodelitschia</taxon>
    </lineage>
</organism>
<evidence type="ECO:0000256" key="3">
    <source>
        <dbReference type="ARBA" id="ARBA00022478"/>
    </source>
</evidence>
<dbReference type="PANTHER" id="PTHR12709">
    <property type="entry name" value="DNA-DIRECTED RNA POLYMERASE II, III"/>
    <property type="match status" value="1"/>
</dbReference>
<dbReference type="CDD" id="cd04462">
    <property type="entry name" value="S1_RNAPII_Rpb7"/>
    <property type="match status" value="1"/>
</dbReference>
<evidence type="ECO:0000256" key="1">
    <source>
        <dbReference type="ARBA" id="ARBA00004123"/>
    </source>
</evidence>
<dbReference type="GO" id="GO:0005665">
    <property type="term" value="C:RNA polymerase II, core complex"/>
    <property type="evidence" value="ECO:0007669"/>
    <property type="project" value="TreeGrafter"/>
</dbReference>
<name>A0A6G1HNC6_9PEZI</name>
<dbReference type="OrthoDB" id="1162399at2759"/>
<evidence type="ECO:0000256" key="2">
    <source>
        <dbReference type="ARBA" id="ARBA00009307"/>
    </source>
</evidence>
<dbReference type="InterPro" id="IPR045113">
    <property type="entry name" value="Rpb7-like"/>
</dbReference>
<dbReference type="Pfam" id="PF00575">
    <property type="entry name" value="S1"/>
    <property type="match status" value="1"/>
</dbReference>
<dbReference type="GO" id="GO:0006367">
    <property type="term" value="P:transcription initiation at RNA polymerase II promoter"/>
    <property type="evidence" value="ECO:0007669"/>
    <property type="project" value="TreeGrafter"/>
</dbReference>
<sequence length="171" mass="19262">MFFLKDEERLISLHPSFFGPNIQRFLSEQLIEDVEGKNVGDYFVVCVLDQYDFSEGRVIPGRAFAEFNVHYKAVVWKPFKGEVMDGEVTSVSEAGFFVEIGPLQAFVAKTMIPSEIKFDGHATPPQWSDNGEQVIEKGSQVRIKIKGVRNELGTMYAIATIKEDYLGTMPS</sequence>
<dbReference type="CDD" id="cd04329">
    <property type="entry name" value="RNAP_II_Rpb7_N"/>
    <property type="match status" value="1"/>
</dbReference>
<keyword evidence="3 6" id="KW-0240">DNA-directed RNA polymerase</keyword>
<comment type="similarity">
    <text evidence="2">Belongs to the eukaryotic RPB7/RPC8 RNA polymerase subunit family.</text>
</comment>
<reference evidence="8" key="1">
    <citation type="journal article" date="2020" name="Stud. Mycol.">
        <title>101 Dothideomycetes genomes: a test case for predicting lifestyles and emergence of pathogens.</title>
        <authorList>
            <person name="Haridas S."/>
            <person name="Albert R."/>
            <person name="Binder M."/>
            <person name="Bloem J."/>
            <person name="Labutti K."/>
            <person name="Salamov A."/>
            <person name="Andreopoulos B."/>
            <person name="Baker S."/>
            <person name="Barry K."/>
            <person name="Bills G."/>
            <person name="Bluhm B."/>
            <person name="Cannon C."/>
            <person name="Castanera R."/>
            <person name="Culley D."/>
            <person name="Daum C."/>
            <person name="Ezra D."/>
            <person name="Gonzalez J."/>
            <person name="Henrissat B."/>
            <person name="Kuo A."/>
            <person name="Liang C."/>
            <person name="Lipzen A."/>
            <person name="Lutzoni F."/>
            <person name="Magnuson J."/>
            <person name="Mondo S."/>
            <person name="Nolan M."/>
            <person name="Ohm R."/>
            <person name="Pangilinan J."/>
            <person name="Park H.-J."/>
            <person name="Ramirez L."/>
            <person name="Alfaro M."/>
            <person name="Sun H."/>
            <person name="Tritt A."/>
            <person name="Yoshinaga Y."/>
            <person name="Zwiers L.-H."/>
            <person name="Turgeon B."/>
            <person name="Goodwin S."/>
            <person name="Spatafora J."/>
            <person name="Crous P."/>
            <person name="Grigoriev I."/>
        </authorList>
    </citation>
    <scope>NUCLEOTIDE SEQUENCE</scope>
    <source>
        <strain evidence="8">CBS 262.69</strain>
    </source>
</reference>
<dbReference type="InterPro" id="IPR003029">
    <property type="entry name" value="S1_domain"/>
</dbReference>
<evidence type="ECO:0000259" key="7">
    <source>
        <dbReference type="PROSITE" id="PS50126"/>
    </source>
</evidence>
<dbReference type="PROSITE" id="PS50126">
    <property type="entry name" value="S1"/>
    <property type="match status" value="1"/>
</dbReference>
<dbReference type="GO" id="GO:0045948">
    <property type="term" value="P:positive regulation of translational initiation"/>
    <property type="evidence" value="ECO:0007669"/>
    <property type="project" value="TreeGrafter"/>
</dbReference>
<dbReference type="GO" id="GO:0000932">
    <property type="term" value="C:P-body"/>
    <property type="evidence" value="ECO:0007669"/>
    <property type="project" value="TreeGrafter"/>
</dbReference>
<proteinExistence type="inferred from homology"/>
<feature type="domain" description="S1 motif" evidence="7">
    <location>
        <begin position="81"/>
        <end position="162"/>
    </location>
</feature>
<dbReference type="FunFam" id="3.30.1490.120:FF:000001">
    <property type="entry name" value="DNA-directed RNA polymerase II subunit RPB7"/>
    <property type="match status" value="1"/>
</dbReference>
<dbReference type="GO" id="GO:0003697">
    <property type="term" value="F:single-stranded DNA binding"/>
    <property type="evidence" value="ECO:0007669"/>
    <property type="project" value="TreeGrafter"/>
</dbReference>
<dbReference type="InterPro" id="IPR036898">
    <property type="entry name" value="RNA_pol_Rpb7-like_N_sf"/>
</dbReference>
<comment type="subcellular location">
    <subcellularLocation>
        <location evidence="1 6">Nucleus</location>
    </subcellularLocation>
</comment>
<dbReference type="Proteomes" id="UP000799640">
    <property type="component" value="Unassembled WGS sequence"/>
</dbReference>
<keyword evidence="4 6" id="KW-0804">Transcription</keyword>
<dbReference type="SUPFAM" id="SSF50249">
    <property type="entry name" value="Nucleic acid-binding proteins"/>
    <property type="match status" value="1"/>
</dbReference>
<protein>
    <recommendedName>
        <fullName evidence="6">DNA-directed RNA polymerase subunit</fullName>
    </recommendedName>
</protein>
<evidence type="ECO:0000313" key="9">
    <source>
        <dbReference type="Proteomes" id="UP000799640"/>
    </source>
</evidence>
<dbReference type="PANTHER" id="PTHR12709:SF4">
    <property type="entry name" value="DNA-DIRECTED RNA POLYMERASE II SUBUNIT RPB7"/>
    <property type="match status" value="1"/>
</dbReference>
<evidence type="ECO:0000256" key="4">
    <source>
        <dbReference type="ARBA" id="ARBA00023163"/>
    </source>
</evidence>
<dbReference type="InterPro" id="IPR012340">
    <property type="entry name" value="NA-bd_OB-fold"/>
</dbReference>
<dbReference type="AlphaFoldDB" id="A0A6G1HNC6"/>
<comment type="function">
    <text evidence="6">DNA-dependent RNA polymerase which catalyzes the transcription of DNA into RNA using the four ribonucleoside triphosphates as substrates.</text>
</comment>
<dbReference type="GO" id="GO:0060213">
    <property type="term" value="P:positive regulation of nuclear-transcribed mRNA poly(A) tail shortening"/>
    <property type="evidence" value="ECO:0007669"/>
    <property type="project" value="TreeGrafter"/>
</dbReference>